<dbReference type="EMBL" id="VMTX01000012">
    <property type="protein sequence ID" value="TVU82551.1"/>
    <property type="molecule type" value="Genomic_DNA"/>
</dbReference>
<sequence length="215" mass="22594">MTFPTAGFEKPAPKPRAWTGVDALVVAGFVIAGALLLWGRGAFINRLVMGDDEPLPTHVLLPLLSGTAALFPLAGLCAALTVQKPLAAFVGYVMSVMLGFAFNGVVSPRAVVEVVIIGAVIEAVFFGCKYARFDFLSGSLAGFAAVVVSGLVGIIAGGFDVEHLAAQFGWTLIRLLVTLVVVVPLAYVIAKAVRAVLRRHVHGWESDTPPKIKSV</sequence>
<reference evidence="2 3" key="1">
    <citation type="submission" date="2019-07" db="EMBL/GenBank/DDBJ databases">
        <title>Draft genome of C. aurimucosum strain 15-4290.</title>
        <authorList>
            <person name="Pacheco L.G.C."/>
            <person name="Aguiar E.R.G.R."/>
            <person name="Navas J."/>
            <person name="Santos C.S."/>
            <person name="Rocha D.J.P.G."/>
        </authorList>
    </citation>
    <scope>NUCLEOTIDE SEQUENCE [LARGE SCALE GENOMIC DNA]</scope>
    <source>
        <strain evidence="2 3">15-4290</strain>
    </source>
</reference>
<feature type="transmembrane region" description="Helical" evidence="1">
    <location>
        <begin position="21"/>
        <end position="39"/>
    </location>
</feature>
<evidence type="ECO:0000313" key="2">
    <source>
        <dbReference type="EMBL" id="TVU82551.1"/>
    </source>
</evidence>
<comment type="caution">
    <text evidence="2">The sequence shown here is derived from an EMBL/GenBank/DDBJ whole genome shotgun (WGS) entry which is preliminary data.</text>
</comment>
<keyword evidence="1" id="KW-0812">Transmembrane</keyword>
<name>A0A558IMC9_9CORY</name>
<evidence type="ECO:0000313" key="3">
    <source>
        <dbReference type="Proteomes" id="UP000320648"/>
    </source>
</evidence>
<keyword evidence="1" id="KW-0472">Membrane</keyword>
<proteinExistence type="predicted"/>
<accession>A0A558IMC9</accession>
<dbReference type="AlphaFoldDB" id="A0A558IMC9"/>
<protein>
    <submittedName>
        <fullName evidence="2">Uncharacterized protein</fullName>
    </submittedName>
</protein>
<feature type="transmembrane region" description="Helical" evidence="1">
    <location>
        <begin position="59"/>
        <end position="79"/>
    </location>
</feature>
<dbReference type="Proteomes" id="UP000320648">
    <property type="component" value="Unassembled WGS sequence"/>
</dbReference>
<gene>
    <name evidence="2" type="ORF">FQN05_09525</name>
</gene>
<dbReference type="RefSeq" id="WP_158381823.1">
    <property type="nucleotide sequence ID" value="NZ_VMTX01000012.1"/>
</dbReference>
<feature type="transmembrane region" description="Helical" evidence="1">
    <location>
        <begin position="110"/>
        <end position="128"/>
    </location>
</feature>
<feature type="transmembrane region" description="Helical" evidence="1">
    <location>
        <begin position="140"/>
        <end position="159"/>
    </location>
</feature>
<keyword evidence="1" id="KW-1133">Transmembrane helix</keyword>
<organism evidence="2 3">
    <name type="scientific">Corynebacterium aurimucosum</name>
    <dbReference type="NCBI Taxonomy" id="169292"/>
    <lineage>
        <taxon>Bacteria</taxon>
        <taxon>Bacillati</taxon>
        <taxon>Actinomycetota</taxon>
        <taxon>Actinomycetes</taxon>
        <taxon>Mycobacteriales</taxon>
        <taxon>Corynebacteriaceae</taxon>
        <taxon>Corynebacterium</taxon>
    </lineage>
</organism>
<feature type="transmembrane region" description="Helical" evidence="1">
    <location>
        <begin position="86"/>
        <end position="104"/>
    </location>
</feature>
<dbReference type="Pfam" id="PF09819">
    <property type="entry name" value="ABC_cobalt"/>
    <property type="match status" value="1"/>
</dbReference>
<feature type="transmembrane region" description="Helical" evidence="1">
    <location>
        <begin position="171"/>
        <end position="190"/>
    </location>
</feature>
<evidence type="ECO:0000256" key="1">
    <source>
        <dbReference type="SAM" id="Phobius"/>
    </source>
</evidence>
<dbReference type="InterPro" id="IPR017195">
    <property type="entry name" value="ABC_thiamin-permease_prd"/>
</dbReference>